<dbReference type="NCBIfam" id="NF005685">
    <property type="entry name" value="PRK07483.1"/>
    <property type="match status" value="1"/>
</dbReference>
<dbReference type="EMBL" id="JBFXLU010000004">
    <property type="protein sequence ID" value="KAL2857299.1"/>
    <property type="molecule type" value="Genomic_DNA"/>
</dbReference>
<sequence>MISSATSSNIALPPTSEAQTQQTNEPALLHRSLLTQPHLVTHAQGSYLYLADGRKILDACGGAAVAILGHGNQDVIAATTAQMQQVSYVHTLSYTTTSAEELARSVLSRDKCPSYDHGLVRAYFVGSGSEANDAAMKVARQYWVELAGGERTSRKIYVSRRGGYHGNTIGAMSISGNVSRKKPYLDTVLPNVRLVSPAFAYRFQKSDDGETEDMYAARLVGELEAEFLRLGPDNVIMFSGETMVGATSGCVAAPKGYWKGVREVCDRYGVLLHLDEIMCGTGRTGTYFAFEREGVQPDIVTLGKGLGGGYVPIAAMLVSDKIINALRKGSSSFNHGHTYQAHPVACAAALAVQKVIKKDHLVERCAAQGARLERLLRKTFAGSRFVGDIRGAGLFWAMEFVEDISSRRPFDPRVGFGVAVQQTAFELGVAIYPGAGTADGERGDHILLAPPYNVTDEELEKIVGTLKSAYDLVEQKHMDMTIDSEL</sequence>
<dbReference type="InterPro" id="IPR015422">
    <property type="entry name" value="PyrdxlP-dep_Trfase_small"/>
</dbReference>
<keyword evidence="5" id="KW-0808">Transferase</keyword>
<organism evidence="5 6">
    <name type="scientific">Aspergillus pseudoustus</name>
    <dbReference type="NCBI Taxonomy" id="1810923"/>
    <lineage>
        <taxon>Eukaryota</taxon>
        <taxon>Fungi</taxon>
        <taxon>Dikarya</taxon>
        <taxon>Ascomycota</taxon>
        <taxon>Pezizomycotina</taxon>
        <taxon>Eurotiomycetes</taxon>
        <taxon>Eurotiomycetidae</taxon>
        <taxon>Eurotiales</taxon>
        <taxon>Aspergillaceae</taxon>
        <taxon>Aspergillus</taxon>
        <taxon>Aspergillus subgen. Nidulantes</taxon>
    </lineage>
</organism>
<reference evidence="5 6" key="1">
    <citation type="submission" date="2024-07" db="EMBL/GenBank/DDBJ databases">
        <title>Section-level genome sequencing and comparative genomics of Aspergillus sections Usti and Cavernicolus.</title>
        <authorList>
            <consortium name="Lawrence Berkeley National Laboratory"/>
            <person name="Nybo J.L."/>
            <person name="Vesth T.C."/>
            <person name="Theobald S."/>
            <person name="Frisvad J.C."/>
            <person name="Larsen T.O."/>
            <person name="Kjaerboelling I."/>
            <person name="Rothschild-Mancinelli K."/>
            <person name="Lyhne E.K."/>
            <person name="Kogle M.E."/>
            <person name="Barry K."/>
            <person name="Clum A."/>
            <person name="Na H."/>
            <person name="Ledsgaard L."/>
            <person name="Lin J."/>
            <person name="Lipzen A."/>
            <person name="Kuo A."/>
            <person name="Riley R."/>
            <person name="Mondo S."/>
            <person name="Labutti K."/>
            <person name="Haridas S."/>
            <person name="Pangalinan J."/>
            <person name="Salamov A.A."/>
            <person name="Simmons B.A."/>
            <person name="Magnuson J.K."/>
            <person name="Chen J."/>
            <person name="Drula E."/>
            <person name="Henrissat B."/>
            <person name="Wiebenga A."/>
            <person name="Lubbers R.J."/>
            <person name="Gomes A.C."/>
            <person name="Makela M.R."/>
            <person name="Stajich J."/>
            <person name="Grigoriev I.V."/>
            <person name="Mortensen U.H."/>
            <person name="De Vries R.P."/>
            <person name="Baker S.E."/>
            <person name="Andersen M.R."/>
        </authorList>
    </citation>
    <scope>NUCLEOTIDE SEQUENCE [LARGE SCALE GENOMIC DNA]</scope>
    <source>
        <strain evidence="5 6">CBS 123904</strain>
    </source>
</reference>
<dbReference type="InterPro" id="IPR015424">
    <property type="entry name" value="PyrdxlP-dep_Trfase"/>
</dbReference>
<protein>
    <submittedName>
        <fullName evidence="5">Pyridoxal phosphate-dependent transferase</fullName>
    </submittedName>
</protein>
<name>A0ABR4KYF8_9EURO</name>
<dbReference type="SUPFAM" id="SSF53383">
    <property type="entry name" value="PLP-dependent transferases"/>
    <property type="match status" value="1"/>
</dbReference>
<dbReference type="PANTHER" id="PTHR43094:SF1">
    <property type="entry name" value="AMINOTRANSFERASE CLASS-III"/>
    <property type="match status" value="1"/>
</dbReference>
<proteinExistence type="inferred from homology"/>
<evidence type="ECO:0000256" key="2">
    <source>
        <dbReference type="ARBA" id="ARBA00022898"/>
    </source>
</evidence>
<dbReference type="Pfam" id="PF00202">
    <property type="entry name" value="Aminotran_3"/>
    <property type="match status" value="1"/>
</dbReference>
<dbReference type="PANTHER" id="PTHR43094">
    <property type="entry name" value="AMINOTRANSFERASE"/>
    <property type="match status" value="1"/>
</dbReference>
<dbReference type="PROSITE" id="PS00600">
    <property type="entry name" value="AA_TRANSFER_CLASS_3"/>
    <property type="match status" value="1"/>
</dbReference>
<dbReference type="Proteomes" id="UP001610446">
    <property type="component" value="Unassembled WGS sequence"/>
</dbReference>
<keyword evidence="6" id="KW-1185">Reference proteome</keyword>
<dbReference type="InterPro" id="IPR015421">
    <property type="entry name" value="PyrdxlP-dep_Trfase_major"/>
</dbReference>
<comment type="similarity">
    <text evidence="1 3">Belongs to the class-III pyridoxal-phosphate-dependent aminotransferase family.</text>
</comment>
<evidence type="ECO:0000256" key="1">
    <source>
        <dbReference type="ARBA" id="ARBA00008954"/>
    </source>
</evidence>
<dbReference type="Gene3D" id="3.90.1150.10">
    <property type="entry name" value="Aspartate Aminotransferase, domain 1"/>
    <property type="match status" value="1"/>
</dbReference>
<evidence type="ECO:0000256" key="4">
    <source>
        <dbReference type="SAM" id="MobiDB-lite"/>
    </source>
</evidence>
<gene>
    <name evidence="5" type="ORF">BJY01DRAFT_137549</name>
</gene>
<dbReference type="InterPro" id="IPR005814">
    <property type="entry name" value="Aminotrans_3"/>
</dbReference>
<comment type="caution">
    <text evidence="5">The sequence shown here is derived from an EMBL/GenBank/DDBJ whole genome shotgun (WGS) entry which is preliminary data.</text>
</comment>
<accession>A0ABR4KYF8</accession>
<dbReference type="InterPro" id="IPR049704">
    <property type="entry name" value="Aminotrans_3_PPA_site"/>
</dbReference>
<evidence type="ECO:0000256" key="3">
    <source>
        <dbReference type="RuleBase" id="RU003560"/>
    </source>
</evidence>
<evidence type="ECO:0000313" key="6">
    <source>
        <dbReference type="Proteomes" id="UP001610446"/>
    </source>
</evidence>
<dbReference type="CDD" id="cd00610">
    <property type="entry name" value="OAT_like"/>
    <property type="match status" value="1"/>
</dbReference>
<dbReference type="Gene3D" id="3.40.640.10">
    <property type="entry name" value="Type I PLP-dependent aspartate aminotransferase-like (Major domain)"/>
    <property type="match status" value="1"/>
</dbReference>
<feature type="region of interest" description="Disordered" evidence="4">
    <location>
        <begin position="1"/>
        <end position="24"/>
    </location>
</feature>
<keyword evidence="2 3" id="KW-0663">Pyridoxal phosphate</keyword>
<evidence type="ECO:0000313" key="5">
    <source>
        <dbReference type="EMBL" id="KAL2857299.1"/>
    </source>
</evidence>
<dbReference type="GO" id="GO:0016740">
    <property type="term" value="F:transferase activity"/>
    <property type="evidence" value="ECO:0007669"/>
    <property type="project" value="UniProtKB-KW"/>
</dbReference>